<dbReference type="EMBL" id="CAWYQH010000152">
    <property type="protein sequence ID" value="CAK8696384.1"/>
    <property type="molecule type" value="Genomic_DNA"/>
</dbReference>
<keyword evidence="3" id="KW-1185">Reference proteome</keyword>
<evidence type="ECO:0000313" key="2">
    <source>
        <dbReference type="EMBL" id="CAK8696384.1"/>
    </source>
</evidence>
<gene>
    <name evidence="2" type="ORF">CVLEPA_LOCUS29541</name>
</gene>
<evidence type="ECO:0000256" key="1">
    <source>
        <dbReference type="SAM" id="MobiDB-lite"/>
    </source>
</evidence>
<proteinExistence type="predicted"/>
<evidence type="ECO:0000313" key="3">
    <source>
        <dbReference type="Proteomes" id="UP001642483"/>
    </source>
</evidence>
<protein>
    <submittedName>
        <fullName evidence="2">Uncharacterized protein</fullName>
    </submittedName>
</protein>
<dbReference type="Proteomes" id="UP001642483">
    <property type="component" value="Unassembled WGS sequence"/>
</dbReference>
<name>A0ABP0GXC5_CLALP</name>
<feature type="region of interest" description="Disordered" evidence="1">
    <location>
        <begin position="52"/>
        <end position="72"/>
    </location>
</feature>
<comment type="caution">
    <text evidence="2">The sequence shown here is derived from an EMBL/GenBank/DDBJ whole genome shotgun (WGS) entry which is preliminary data.</text>
</comment>
<accession>A0ABP0GXC5</accession>
<sequence>MTKMLTTPGIPRRSTIQVLAGPEVAELPRSNEIRSAQPGMVAVTHPSINRARGCLTSENGSTQPGMVEGVLK</sequence>
<reference evidence="2 3" key="1">
    <citation type="submission" date="2024-02" db="EMBL/GenBank/DDBJ databases">
        <authorList>
            <person name="Daric V."/>
            <person name="Darras S."/>
        </authorList>
    </citation>
    <scope>NUCLEOTIDE SEQUENCE [LARGE SCALE GENOMIC DNA]</scope>
</reference>
<organism evidence="2 3">
    <name type="scientific">Clavelina lepadiformis</name>
    <name type="common">Light-bulb sea squirt</name>
    <name type="synonym">Ascidia lepadiformis</name>
    <dbReference type="NCBI Taxonomy" id="159417"/>
    <lineage>
        <taxon>Eukaryota</taxon>
        <taxon>Metazoa</taxon>
        <taxon>Chordata</taxon>
        <taxon>Tunicata</taxon>
        <taxon>Ascidiacea</taxon>
        <taxon>Aplousobranchia</taxon>
        <taxon>Clavelinidae</taxon>
        <taxon>Clavelina</taxon>
    </lineage>
</organism>